<evidence type="ECO:0000256" key="4">
    <source>
        <dbReference type="ARBA" id="ARBA00022475"/>
    </source>
</evidence>
<keyword evidence="18" id="KW-1185">Reference proteome</keyword>
<gene>
    <name evidence="15" type="ORF">C1SCF055_LOCUS23156</name>
</gene>
<feature type="region of interest" description="Disordered" evidence="13">
    <location>
        <begin position="743"/>
        <end position="863"/>
    </location>
</feature>
<evidence type="ECO:0000256" key="12">
    <source>
        <dbReference type="ARBA" id="ARBA00036099"/>
    </source>
</evidence>
<accession>A0A9P1CQK5</accession>
<feature type="compositionally biased region" description="Low complexity" evidence="13">
    <location>
        <begin position="629"/>
        <end position="645"/>
    </location>
</feature>
<dbReference type="Pfam" id="PF00474">
    <property type="entry name" value="SSF"/>
    <property type="match status" value="1"/>
</dbReference>
<dbReference type="PANTHER" id="PTHR42985:SF40">
    <property type="entry name" value="LD47995P-RELATED"/>
    <property type="match status" value="1"/>
</dbReference>
<evidence type="ECO:0000256" key="7">
    <source>
        <dbReference type="ARBA" id="ARBA00023053"/>
    </source>
</evidence>
<feature type="transmembrane region" description="Helical" evidence="14">
    <location>
        <begin position="136"/>
        <end position="155"/>
    </location>
</feature>
<dbReference type="PANTHER" id="PTHR42985">
    <property type="entry name" value="SODIUM-COUPLED MONOCARBOXYLATE TRANSPORTER"/>
    <property type="match status" value="1"/>
</dbReference>
<keyword evidence="10" id="KW-0325">Glycoprotein</keyword>
<reference evidence="16" key="2">
    <citation type="submission" date="2024-04" db="EMBL/GenBank/DDBJ databases">
        <authorList>
            <person name="Chen Y."/>
            <person name="Shah S."/>
            <person name="Dougan E. K."/>
            <person name="Thang M."/>
            <person name="Chan C."/>
        </authorList>
    </citation>
    <scope>NUCLEOTIDE SEQUENCE [LARGE SCALE GENOMIC DNA]</scope>
</reference>
<proteinExistence type="inferred from homology"/>
<dbReference type="InterPro" id="IPR051163">
    <property type="entry name" value="Sodium:Solute_Symporter_SSF"/>
</dbReference>
<dbReference type="InterPro" id="IPR038377">
    <property type="entry name" value="Na/Glc_symporter_sf"/>
</dbReference>
<evidence type="ECO:0000256" key="5">
    <source>
        <dbReference type="ARBA" id="ARBA00022692"/>
    </source>
</evidence>
<feature type="compositionally biased region" description="Basic and acidic residues" evidence="13">
    <location>
        <begin position="510"/>
        <end position="528"/>
    </location>
</feature>
<feature type="compositionally biased region" description="Basic and acidic residues" evidence="13">
    <location>
        <begin position="759"/>
        <end position="780"/>
    </location>
</feature>
<evidence type="ECO:0000256" key="2">
    <source>
        <dbReference type="ARBA" id="ARBA00006434"/>
    </source>
</evidence>
<dbReference type="GO" id="GO:0015075">
    <property type="term" value="F:monoatomic ion transmembrane transporter activity"/>
    <property type="evidence" value="ECO:0007669"/>
    <property type="project" value="UniProtKB-ARBA"/>
</dbReference>
<evidence type="ECO:0000256" key="10">
    <source>
        <dbReference type="ARBA" id="ARBA00023180"/>
    </source>
</evidence>
<feature type="transmembrane region" description="Helical" evidence="14">
    <location>
        <begin position="97"/>
        <end position="124"/>
    </location>
</feature>
<feature type="non-terminal residue" evidence="15">
    <location>
        <position position="1"/>
    </location>
</feature>
<evidence type="ECO:0000313" key="17">
    <source>
        <dbReference type="EMBL" id="CAL4784019.1"/>
    </source>
</evidence>
<comment type="caution">
    <text evidence="15">The sequence shown here is derived from an EMBL/GenBank/DDBJ whole genome shotgun (WGS) entry which is preliminary data.</text>
</comment>
<feature type="region of interest" description="Disordered" evidence="13">
    <location>
        <begin position="540"/>
        <end position="601"/>
    </location>
</feature>
<evidence type="ECO:0000256" key="13">
    <source>
        <dbReference type="SAM" id="MobiDB-lite"/>
    </source>
</evidence>
<comment type="catalytic activity">
    <reaction evidence="12">
        <text>iodide(out) + 2 Na(+)(out) = iodide(in) + 2 Na(+)(in)</text>
        <dbReference type="Rhea" id="RHEA:71207"/>
        <dbReference type="ChEBI" id="CHEBI:16382"/>
        <dbReference type="ChEBI" id="CHEBI:29101"/>
    </reaction>
</comment>
<feature type="transmembrane region" description="Helical" evidence="14">
    <location>
        <begin position="167"/>
        <end position="187"/>
    </location>
</feature>
<keyword evidence="6 14" id="KW-1133">Transmembrane helix</keyword>
<feature type="compositionally biased region" description="Low complexity" evidence="13">
    <location>
        <begin position="307"/>
        <end position="326"/>
    </location>
</feature>
<reference evidence="15" key="1">
    <citation type="submission" date="2022-10" db="EMBL/GenBank/DDBJ databases">
        <authorList>
            <person name="Chen Y."/>
            <person name="Dougan E. K."/>
            <person name="Chan C."/>
            <person name="Rhodes N."/>
            <person name="Thang M."/>
        </authorList>
    </citation>
    <scope>NUCLEOTIDE SEQUENCE</scope>
</reference>
<dbReference type="Proteomes" id="UP001152797">
    <property type="component" value="Unassembled WGS sequence"/>
</dbReference>
<keyword evidence="8" id="KW-0406">Ion transport</keyword>
<feature type="region of interest" description="Disordered" evidence="13">
    <location>
        <begin position="270"/>
        <end position="371"/>
    </location>
</feature>
<dbReference type="GO" id="GO:0098660">
    <property type="term" value="P:inorganic ion transmembrane transport"/>
    <property type="evidence" value="ECO:0007669"/>
    <property type="project" value="UniProtKB-ARBA"/>
</dbReference>
<feature type="compositionally biased region" description="Basic and acidic residues" evidence="13">
    <location>
        <begin position="327"/>
        <end position="336"/>
    </location>
</feature>
<dbReference type="PROSITE" id="PS50283">
    <property type="entry name" value="NA_SOLUT_SYMP_3"/>
    <property type="match status" value="1"/>
</dbReference>
<protein>
    <submittedName>
        <fullName evidence="17">Uncharacterized symporter YidK</fullName>
    </submittedName>
</protein>
<evidence type="ECO:0000256" key="3">
    <source>
        <dbReference type="ARBA" id="ARBA00022448"/>
    </source>
</evidence>
<keyword evidence="4" id="KW-1003">Cell membrane</keyword>
<dbReference type="EMBL" id="CAMXCT020002230">
    <property type="protein sequence ID" value="CAL1150082.1"/>
    <property type="molecule type" value="Genomic_DNA"/>
</dbReference>
<keyword evidence="9 14" id="KW-0472">Membrane</keyword>
<dbReference type="InterPro" id="IPR001734">
    <property type="entry name" value="Na/solute_symporter"/>
</dbReference>
<feature type="compositionally biased region" description="Basic residues" evidence="13">
    <location>
        <begin position="576"/>
        <end position="588"/>
    </location>
</feature>
<feature type="transmembrane region" description="Helical" evidence="14">
    <location>
        <begin position="56"/>
        <end position="76"/>
    </location>
</feature>
<dbReference type="Gene3D" id="1.20.1730.10">
    <property type="entry name" value="Sodium/glucose cotransporter"/>
    <property type="match status" value="1"/>
</dbReference>
<comment type="similarity">
    <text evidence="2">Belongs to the sodium:solute symporter (SSF) (TC 2.A.21) family.</text>
</comment>
<name>A0A9P1CQK5_9DINO</name>
<evidence type="ECO:0000256" key="1">
    <source>
        <dbReference type="ARBA" id="ARBA00004651"/>
    </source>
</evidence>
<feature type="compositionally biased region" description="Basic and acidic residues" evidence="13">
    <location>
        <begin position="350"/>
        <end position="359"/>
    </location>
</feature>
<keyword evidence="11" id="KW-0739">Sodium transport</keyword>
<dbReference type="EMBL" id="CAMXCT030002230">
    <property type="protein sequence ID" value="CAL4784019.1"/>
    <property type="molecule type" value="Genomic_DNA"/>
</dbReference>
<dbReference type="GO" id="GO:0015293">
    <property type="term" value="F:symporter activity"/>
    <property type="evidence" value="ECO:0007669"/>
    <property type="project" value="TreeGrafter"/>
</dbReference>
<evidence type="ECO:0000256" key="14">
    <source>
        <dbReference type="SAM" id="Phobius"/>
    </source>
</evidence>
<feature type="compositionally biased region" description="Basic residues" evidence="13">
    <location>
        <begin position="337"/>
        <end position="349"/>
    </location>
</feature>
<evidence type="ECO:0000313" key="16">
    <source>
        <dbReference type="EMBL" id="CAL1150082.1"/>
    </source>
</evidence>
<feature type="region of interest" description="Disordered" evidence="13">
    <location>
        <begin position="896"/>
        <end position="921"/>
    </location>
</feature>
<keyword evidence="3" id="KW-0813">Transport</keyword>
<dbReference type="InterPro" id="IPR018212">
    <property type="entry name" value="Na/solute_symporter_CS"/>
</dbReference>
<feature type="non-terminal residue" evidence="15">
    <location>
        <position position="1221"/>
    </location>
</feature>
<keyword evidence="5 14" id="KW-0812">Transmembrane</keyword>
<feature type="region of interest" description="Disordered" evidence="13">
    <location>
        <begin position="506"/>
        <end position="528"/>
    </location>
</feature>
<feature type="compositionally biased region" description="Basic and acidic residues" evidence="13">
    <location>
        <begin position="839"/>
        <end position="854"/>
    </location>
</feature>
<feature type="compositionally biased region" description="Basic and acidic residues" evidence="13">
    <location>
        <begin position="935"/>
        <end position="947"/>
    </location>
</feature>
<evidence type="ECO:0000256" key="6">
    <source>
        <dbReference type="ARBA" id="ARBA00022989"/>
    </source>
</evidence>
<evidence type="ECO:0000313" key="18">
    <source>
        <dbReference type="Proteomes" id="UP001152797"/>
    </source>
</evidence>
<comment type="subcellular location">
    <subcellularLocation>
        <location evidence="1">Cell membrane</location>
        <topology evidence="1">Multi-pass membrane protein</topology>
    </subcellularLocation>
</comment>
<sequence>MGRISYFFGGGAADDFFAGGRSLRWYVVAGSLMLTNLSTEQLVGLNGSVYKDQNLAGIWLEAGAAIAMIITATVFLPRYMSLGLTTTSGFLGERFDLFTRTMGSVLFLLYYVFVLCPIALYTGALAIRNIFDLQSLPLWSISAIIGTFGACYALFGGLKAVAVSDCLNGIGLLIVGIWVPAAALYQLGGVSDLFHEPEVLKPLVEHSVLAPWHVLCNCPFPGVDGVCALCRCVSRLVGEFRALQPVLRSWGVSQARQWTSLLQEEQAQQRARDRLCAPVGPPTTGGLPVPPPPPPRTEGIAVKREAAASAPSAPAEVAEAPSSSARGAREEAERSRSRQKPKKEKKKEKSLHVEAEKLSLTRGPSAGQGVRDWKIETGAEADPENQSILLEGAGEQSQKGEAEEKFVNGEEVEANLAPLGRLVQGTPVVVVGEYRQEGCRLCGTVQGLQVRHVGDVELQLTGEGTESESLLKWITGHPTVPVRVHLCGSTCPNKVDAEGLVHATKIRQKQRSDEGGWSENLREGRDENAELRREAMALQEKEAKEKERADQKRDDKKTKKKKKEKKKRSSSTGGSSRKKVRSSRKRVNSRKELKDVFGSTGLDPNYKVRRKLVKALKKKLKRKKEESTSGDSSSIDGSGESSDQGSSEDEGIFGDTHKVRVVARRAPGVLAESTIREMQSQLLTAAGTVWDQEKGEVPAVALQYYRNHLAPLLSGGASREALTLCWSLDLALQGKLPTRSTAWRKRGQLTSRAETQAAAKEDKEEQKTRALAKGKEKGKSESSGAGAPWRYGKGATKGKARGLGGEPQRSYEEVRGAPCGLSLNQGKTAHGRDTVLGQDRARCSTGVREDRPPDSPECGPWVRGHGSVWKPPIGLMGHGAGERSDGAGVFPQFHVSPSGEAPDSQFAGSPSASSNRCLGDFADSHLDDAPQTFDRSGEKKKMKDPSEVRECGRVEKLVGLSWGSCLPLVQSLLIKSSSKLKKKHSEAKPTGDVFPLPTSTDILRGQERLARVDVVMLRSLCLGLNSYAGVDLESGARVTPLQLEFLEGLCGDLAEVSTWEETFSLSTWESFFSSRSVDYVGDEVSVAKTTSWSNLSPAIPAEVGGVELSSVLEGGCRHYVTHFEDYLVPPESMEYTKPPRVMVADDQWEGVCRGLLSSGICGLLPESELFHVKGRPLLNGLFGVPKGDRAGANTDFATFLTRQPMNGPRKALIQGGSDLLV</sequence>
<dbReference type="PROSITE" id="PS00456">
    <property type="entry name" value="NA_SOLUT_SYMP_1"/>
    <property type="match status" value="1"/>
</dbReference>
<evidence type="ECO:0000256" key="11">
    <source>
        <dbReference type="ARBA" id="ARBA00023201"/>
    </source>
</evidence>
<keyword evidence="7" id="KW-0915">Sodium</keyword>
<organism evidence="15">
    <name type="scientific">Cladocopium goreaui</name>
    <dbReference type="NCBI Taxonomy" id="2562237"/>
    <lineage>
        <taxon>Eukaryota</taxon>
        <taxon>Sar</taxon>
        <taxon>Alveolata</taxon>
        <taxon>Dinophyceae</taxon>
        <taxon>Suessiales</taxon>
        <taxon>Symbiodiniaceae</taxon>
        <taxon>Cladocopium</taxon>
    </lineage>
</organism>
<dbReference type="AlphaFoldDB" id="A0A9P1CQK5"/>
<feature type="compositionally biased region" description="Basic residues" evidence="13">
    <location>
        <begin position="558"/>
        <end position="569"/>
    </location>
</feature>
<dbReference type="GO" id="GO:0006814">
    <property type="term" value="P:sodium ion transport"/>
    <property type="evidence" value="ECO:0007669"/>
    <property type="project" value="UniProtKB-KW"/>
</dbReference>
<dbReference type="GO" id="GO:0005886">
    <property type="term" value="C:plasma membrane"/>
    <property type="evidence" value="ECO:0007669"/>
    <property type="project" value="UniProtKB-SubCell"/>
</dbReference>
<feature type="compositionally biased region" description="Polar residues" evidence="13">
    <location>
        <begin position="906"/>
        <end position="916"/>
    </location>
</feature>
<feature type="compositionally biased region" description="Basic and acidic residues" evidence="13">
    <location>
        <begin position="540"/>
        <end position="557"/>
    </location>
</feature>
<evidence type="ECO:0000313" key="15">
    <source>
        <dbReference type="EMBL" id="CAI3996707.1"/>
    </source>
</evidence>
<feature type="region of interest" description="Disordered" evidence="13">
    <location>
        <begin position="617"/>
        <end position="656"/>
    </location>
</feature>
<evidence type="ECO:0000256" key="8">
    <source>
        <dbReference type="ARBA" id="ARBA00023065"/>
    </source>
</evidence>
<dbReference type="EMBL" id="CAMXCT010002230">
    <property type="protein sequence ID" value="CAI3996707.1"/>
    <property type="molecule type" value="Genomic_DNA"/>
</dbReference>
<evidence type="ECO:0000256" key="9">
    <source>
        <dbReference type="ARBA" id="ARBA00023136"/>
    </source>
</evidence>
<feature type="region of interest" description="Disordered" evidence="13">
    <location>
        <begin position="928"/>
        <end position="947"/>
    </location>
</feature>